<evidence type="ECO:0000256" key="1">
    <source>
        <dbReference type="ARBA" id="ARBA00004141"/>
    </source>
</evidence>
<keyword evidence="3 5" id="KW-1133">Transmembrane helix</keyword>
<evidence type="ECO:0000256" key="4">
    <source>
        <dbReference type="ARBA" id="ARBA00023136"/>
    </source>
</evidence>
<dbReference type="Proteomes" id="UP000256690">
    <property type="component" value="Unassembled WGS sequence"/>
</dbReference>
<evidence type="ECO:0000313" key="7">
    <source>
        <dbReference type="Proteomes" id="UP000256690"/>
    </source>
</evidence>
<sequence>MEDQALYIEPPGTVTIEDLHQGQEAVVVLKPTPTEDPNDPLNWPQWRKALNFALASFYTLATFVLLDIGTVIWVDLNAELGISWSNLNNSFAANLAGLAVGCILIIPFAIKYGRRSIYILSSAIQLATAIWQAKMNTTAELLAINA</sequence>
<dbReference type="InterPro" id="IPR036259">
    <property type="entry name" value="MFS_trans_sf"/>
</dbReference>
<evidence type="ECO:0000256" key="5">
    <source>
        <dbReference type="SAM" id="Phobius"/>
    </source>
</evidence>
<evidence type="ECO:0000313" key="6">
    <source>
        <dbReference type="EMBL" id="RDW76844.1"/>
    </source>
</evidence>
<keyword evidence="4 5" id="KW-0472">Membrane</keyword>
<dbReference type="PANTHER" id="PTHR23502">
    <property type="entry name" value="MAJOR FACILITATOR SUPERFAMILY"/>
    <property type="match status" value="1"/>
</dbReference>
<evidence type="ECO:0000256" key="2">
    <source>
        <dbReference type="ARBA" id="ARBA00022692"/>
    </source>
</evidence>
<gene>
    <name evidence="6" type="ORF">DSM5745_06836</name>
</gene>
<accession>A0A3D8RSJ3</accession>
<keyword evidence="7" id="KW-1185">Reference proteome</keyword>
<dbReference type="RefSeq" id="XP_026603156.1">
    <property type="nucleotide sequence ID" value="XM_026748852.1"/>
</dbReference>
<feature type="transmembrane region" description="Helical" evidence="5">
    <location>
        <begin position="91"/>
        <end position="110"/>
    </location>
</feature>
<dbReference type="GO" id="GO:0005886">
    <property type="term" value="C:plasma membrane"/>
    <property type="evidence" value="ECO:0007669"/>
    <property type="project" value="TreeGrafter"/>
</dbReference>
<reference evidence="6 7" key="1">
    <citation type="journal article" date="2018" name="IMA Fungus">
        <title>IMA Genome-F 9: Draft genome sequence of Annulohypoxylon stygium, Aspergillus mulundensis, Berkeleyomyces basicola (syn. Thielaviopsis basicola), Ceratocystis smalleyi, two Cercospora beticola strains, Coleophoma cylindrospora, Fusarium fracticaudum, Phialophora cf. hyalina, and Morchella septimelata.</title>
        <authorList>
            <person name="Wingfield B.D."/>
            <person name="Bills G.F."/>
            <person name="Dong Y."/>
            <person name="Huang W."/>
            <person name="Nel W.J."/>
            <person name="Swalarsk-Parry B.S."/>
            <person name="Vaghefi N."/>
            <person name="Wilken P.M."/>
            <person name="An Z."/>
            <person name="de Beer Z.W."/>
            <person name="De Vos L."/>
            <person name="Chen L."/>
            <person name="Duong T.A."/>
            <person name="Gao Y."/>
            <person name="Hammerbacher A."/>
            <person name="Kikkert J.R."/>
            <person name="Li Y."/>
            <person name="Li H."/>
            <person name="Li K."/>
            <person name="Li Q."/>
            <person name="Liu X."/>
            <person name="Ma X."/>
            <person name="Naidoo K."/>
            <person name="Pethybridge S.J."/>
            <person name="Sun J."/>
            <person name="Steenkamp E.T."/>
            <person name="van der Nest M.A."/>
            <person name="van Wyk S."/>
            <person name="Wingfield M.J."/>
            <person name="Xiong C."/>
            <person name="Yue Q."/>
            <person name="Zhang X."/>
        </authorList>
    </citation>
    <scope>NUCLEOTIDE SEQUENCE [LARGE SCALE GENOMIC DNA]</scope>
    <source>
        <strain evidence="6 7">DSM 5745</strain>
    </source>
</reference>
<feature type="transmembrane region" description="Helical" evidence="5">
    <location>
        <begin position="49"/>
        <end position="71"/>
    </location>
</feature>
<dbReference type="STRING" id="1810919.A0A3D8RSJ3"/>
<dbReference type="GO" id="GO:0022857">
    <property type="term" value="F:transmembrane transporter activity"/>
    <property type="evidence" value="ECO:0007669"/>
    <property type="project" value="TreeGrafter"/>
</dbReference>
<dbReference type="PANTHER" id="PTHR23502:SF50">
    <property type="entry name" value="TRANSPORTER, PUTATIVE (AFU_ORTHOLOGUE AFUA_5G00430)-RELATED"/>
    <property type="match status" value="1"/>
</dbReference>
<dbReference type="Gene3D" id="1.20.1250.20">
    <property type="entry name" value="MFS general substrate transporter like domains"/>
    <property type="match status" value="1"/>
</dbReference>
<protein>
    <recommendedName>
        <fullName evidence="8">Major facilitator superfamily (MFS) profile domain-containing protein</fullName>
    </recommendedName>
</protein>
<evidence type="ECO:0008006" key="8">
    <source>
        <dbReference type="Google" id="ProtNLM"/>
    </source>
</evidence>
<dbReference type="EMBL" id="PVWQ01000007">
    <property type="protein sequence ID" value="RDW76844.1"/>
    <property type="molecule type" value="Genomic_DNA"/>
</dbReference>
<evidence type="ECO:0000256" key="3">
    <source>
        <dbReference type="ARBA" id="ARBA00022989"/>
    </source>
</evidence>
<comment type="caution">
    <text evidence="6">The sequence shown here is derived from an EMBL/GenBank/DDBJ whole genome shotgun (WGS) entry which is preliminary data.</text>
</comment>
<dbReference type="SUPFAM" id="SSF103473">
    <property type="entry name" value="MFS general substrate transporter"/>
    <property type="match status" value="1"/>
</dbReference>
<dbReference type="GeneID" id="38117206"/>
<proteinExistence type="predicted"/>
<name>A0A3D8RSJ3_9EURO</name>
<comment type="subcellular location">
    <subcellularLocation>
        <location evidence="1">Membrane</location>
        <topology evidence="1">Multi-pass membrane protein</topology>
    </subcellularLocation>
</comment>
<organism evidence="6 7">
    <name type="scientific">Aspergillus mulundensis</name>
    <dbReference type="NCBI Taxonomy" id="1810919"/>
    <lineage>
        <taxon>Eukaryota</taxon>
        <taxon>Fungi</taxon>
        <taxon>Dikarya</taxon>
        <taxon>Ascomycota</taxon>
        <taxon>Pezizomycotina</taxon>
        <taxon>Eurotiomycetes</taxon>
        <taxon>Eurotiomycetidae</taxon>
        <taxon>Eurotiales</taxon>
        <taxon>Aspergillaceae</taxon>
        <taxon>Aspergillus</taxon>
        <taxon>Aspergillus subgen. Nidulantes</taxon>
    </lineage>
</organism>
<dbReference type="AlphaFoldDB" id="A0A3D8RSJ3"/>
<keyword evidence="2 5" id="KW-0812">Transmembrane</keyword>
<dbReference type="OrthoDB" id="5215911at2759"/>